<gene>
    <name evidence="14" type="ORF">GCM10023143_02810</name>
</gene>
<dbReference type="InterPro" id="IPR036318">
    <property type="entry name" value="FAD-bd_PCMH-like_sf"/>
</dbReference>
<organism evidence="14 15">
    <name type="scientific">Compostibacter hankyongensis</name>
    <dbReference type="NCBI Taxonomy" id="1007089"/>
    <lineage>
        <taxon>Bacteria</taxon>
        <taxon>Pseudomonadati</taxon>
        <taxon>Bacteroidota</taxon>
        <taxon>Chitinophagia</taxon>
        <taxon>Chitinophagales</taxon>
        <taxon>Chitinophagaceae</taxon>
        <taxon>Compostibacter</taxon>
    </lineage>
</organism>
<evidence type="ECO:0000313" key="14">
    <source>
        <dbReference type="EMBL" id="GAA4301233.1"/>
    </source>
</evidence>
<dbReference type="InterPro" id="IPR044751">
    <property type="entry name" value="Ion_transp-like_CBS"/>
</dbReference>
<feature type="domain" description="CNNM transmembrane" evidence="13">
    <location>
        <begin position="21"/>
        <end position="210"/>
    </location>
</feature>
<dbReference type="PROSITE" id="PS51846">
    <property type="entry name" value="CNNM"/>
    <property type="match status" value="1"/>
</dbReference>
<dbReference type="PANTHER" id="PTHR22777">
    <property type="entry name" value="HEMOLYSIN-RELATED"/>
    <property type="match status" value="1"/>
</dbReference>
<evidence type="ECO:0000256" key="4">
    <source>
        <dbReference type="ARBA" id="ARBA00022692"/>
    </source>
</evidence>
<evidence type="ECO:0000256" key="9">
    <source>
        <dbReference type="PROSITE-ProRule" id="PRU00703"/>
    </source>
</evidence>
<evidence type="ECO:0000256" key="2">
    <source>
        <dbReference type="ARBA" id="ARBA00006337"/>
    </source>
</evidence>
<evidence type="ECO:0000256" key="8">
    <source>
        <dbReference type="ARBA" id="ARBA00023136"/>
    </source>
</evidence>
<dbReference type="Pfam" id="PF01595">
    <property type="entry name" value="CNNM"/>
    <property type="match status" value="1"/>
</dbReference>
<feature type="domain" description="CBS" evidence="12">
    <location>
        <begin position="229"/>
        <end position="288"/>
    </location>
</feature>
<dbReference type="Gene3D" id="3.10.580.10">
    <property type="entry name" value="CBS-domain"/>
    <property type="match status" value="1"/>
</dbReference>
<dbReference type="Pfam" id="PF03471">
    <property type="entry name" value="CorC_HlyC"/>
    <property type="match status" value="1"/>
</dbReference>
<keyword evidence="15" id="KW-1185">Reference proteome</keyword>
<evidence type="ECO:0000256" key="11">
    <source>
        <dbReference type="SAM" id="Phobius"/>
    </source>
</evidence>
<dbReference type="CDD" id="cd04590">
    <property type="entry name" value="CBS_pair_CorC_HlyC_assoc"/>
    <property type="match status" value="1"/>
</dbReference>
<evidence type="ECO:0000259" key="13">
    <source>
        <dbReference type="PROSITE" id="PS51846"/>
    </source>
</evidence>
<keyword evidence="8 10" id="KW-0472">Membrane</keyword>
<evidence type="ECO:0000259" key="12">
    <source>
        <dbReference type="PROSITE" id="PS51371"/>
    </source>
</evidence>
<comment type="subcellular location">
    <subcellularLocation>
        <location evidence="1">Cell membrane</location>
        <topology evidence="1">Multi-pass membrane protein</topology>
    </subcellularLocation>
</comment>
<dbReference type="PROSITE" id="PS51371">
    <property type="entry name" value="CBS"/>
    <property type="match status" value="2"/>
</dbReference>
<dbReference type="InterPro" id="IPR016169">
    <property type="entry name" value="FAD-bd_PCMH_sub2"/>
</dbReference>
<dbReference type="PANTHER" id="PTHR22777:SF32">
    <property type="entry name" value="UPF0053 INNER MEMBRANE PROTEIN YFJD"/>
    <property type="match status" value="1"/>
</dbReference>
<dbReference type="Gene3D" id="3.30.465.10">
    <property type="match status" value="1"/>
</dbReference>
<keyword evidence="6 10" id="KW-1133">Transmembrane helix</keyword>
<sequence>MDYYSAIFLTTALPLQVTHTAGPNVTVFAILSLLLLILAALLSGAEVAFFSLTLKDLNMLKTRENNNARLVTSLLEKPKMLQSTLLITTTFSNIAAIFMLNFLLDQLVGLDQNLVLSLTLKIVMITLVLLLFSVLLPKVYAAQNNIRMALTAAPVVSGLNSLFEPLSNLITFISDAIEKKLSRRHFFNVSEEEMDQAIELSVDESTSQEEKNILLGIIKFGNITVKQIMRTRLDVSGIDYDMPLEEVIRKVGELHYSRLPVYKGNLDNIAGVVHTKDLLPYLENRQDFDWHSIVRQPYFIHEHKLIEDLLKEFQRLRIHLAIVVDEFGGTSGIVTLEDIMEEIIGDIRDEFDEDEFSFSKTDENNYIFEGKTMLNDVCRIMNLPANTFASVKGESDSLGGLILELAGQFPEINSVISHDRFDFTILEINKMRIQKVKVTIQPE</sequence>
<evidence type="ECO:0000256" key="7">
    <source>
        <dbReference type="ARBA" id="ARBA00023122"/>
    </source>
</evidence>
<feature type="transmembrane region" description="Helical" evidence="11">
    <location>
        <begin position="85"/>
        <end position="104"/>
    </location>
</feature>
<accession>A0ABP8FDS5</accession>
<dbReference type="SMART" id="SM00116">
    <property type="entry name" value="CBS"/>
    <property type="match status" value="2"/>
</dbReference>
<evidence type="ECO:0000313" key="15">
    <source>
        <dbReference type="Proteomes" id="UP001501207"/>
    </source>
</evidence>
<dbReference type="EMBL" id="BAABFN010000001">
    <property type="protein sequence ID" value="GAA4301233.1"/>
    <property type="molecule type" value="Genomic_DNA"/>
</dbReference>
<dbReference type="RefSeq" id="WP_344974130.1">
    <property type="nucleotide sequence ID" value="NZ_BAABFN010000001.1"/>
</dbReference>
<evidence type="ECO:0000256" key="6">
    <source>
        <dbReference type="ARBA" id="ARBA00022989"/>
    </source>
</evidence>
<feature type="transmembrane region" description="Helical" evidence="11">
    <location>
        <begin position="30"/>
        <end position="54"/>
    </location>
</feature>
<dbReference type="InterPro" id="IPR002550">
    <property type="entry name" value="CNNM"/>
</dbReference>
<evidence type="ECO:0000256" key="1">
    <source>
        <dbReference type="ARBA" id="ARBA00004651"/>
    </source>
</evidence>
<dbReference type="SUPFAM" id="SSF56176">
    <property type="entry name" value="FAD-binding/transporter-associated domain-like"/>
    <property type="match status" value="1"/>
</dbReference>
<dbReference type="SMART" id="SM01091">
    <property type="entry name" value="CorC_HlyC"/>
    <property type="match status" value="1"/>
</dbReference>
<evidence type="ECO:0000256" key="10">
    <source>
        <dbReference type="PROSITE-ProRule" id="PRU01193"/>
    </source>
</evidence>
<dbReference type="Pfam" id="PF00571">
    <property type="entry name" value="CBS"/>
    <property type="match status" value="2"/>
</dbReference>
<proteinExistence type="inferred from homology"/>
<dbReference type="NCBIfam" id="TIGR03520">
    <property type="entry name" value="GldE"/>
    <property type="match status" value="1"/>
</dbReference>
<reference evidence="15" key="1">
    <citation type="journal article" date="2019" name="Int. J. Syst. Evol. Microbiol.">
        <title>The Global Catalogue of Microorganisms (GCM) 10K type strain sequencing project: providing services to taxonomists for standard genome sequencing and annotation.</title>
        <authorList>
            <consortium name="The Broad Institute Genomics Platform"/>
            <consortium name="The Broad Institute Genome Sequencing Center for Infectious Disease"/>
            <person name="Wu L."/>
            <person name="Ma J."/>
        </authorList>
    </citation>
    <scope>NUCLEOTIDE SEQUENCE [LARGE SCALE GENOMIC DNA]</scope>
    <source>
        <strain evidence="15">JCM 17664</strain>
    </source>
</reference>
<dbReference type="InterPro" id="IPR005170">
    <property type="entry name" value="Transptr-assoc_dom"/>
</dbReference>
<evidence type="ECO:0000256" key="3">
    <source>
        <dbReference type="ARBA" id="ARBA00022475"/>
    </source>
</evidence>
<feature type="domain" description="CBS" evidence="12">
    <location>
        <begin position="293"/>
        <end position="350"/>
    </location>
</feature>
<dbReference type="InterPro" id="IPR000644">
    <property type="entry name" value="CBS_dom"/>
</dbReference>
<keyword evidence="4 10" id="KW-0812">Transmembrane</keyword>
<dbReference type="Proteomes" id="UP001501207">
    <property type="component" value="Unassembled WGS sequence"/>
</dbReference>
<comment type="similarity">
    <text evidence="2">Belongs to the UPF0053 family.</text>
</comment>
<evidence type="ECO:0000256" key="5">
    <source>
        <dbReference type="ARBA" id="ARBA00022737"/>
    </source>
</evidence>
<keyword evidence="5" id="KW-0677">Repeat</keyword>
<name>A0ABP8FDS5_9BACT</name>
<keyword evidence="3" id="KW-1003">Cell membrane</keyword>
<dbReference type="InterPro" id="IPR019862">
    <property type="entry name" value="Motility-assoc_prot_GldE"/>
</dbReference>
<feature type="transmembrane region" description="Helical" evidence="11">
    <location>
        <begin position="116"/>
        <end position="137"/>
    </location>
</feature>
<dbReference type="InterPro" id="IPR046342">
    <property type="entry name" value="CBS_dom_sf"/>
</dbReference>
<dbReference type="SUPFAM" id="SSF54631">
    <property type="entry name" value="CBS-domain pair"/>
    <property type="match status" value="1"/>
</dbReference>
<keyword evidence="7 9" id="KW-0129">CBS domain</keyword>
<protein>
    <submittedName>
        <fullName evidence="14">Gliding motility-associated protein GldE</fullName>
    </submittedName>
</protein>
<comment type="caution">
    <text evidence="14">The sequence shown here is derived from an EMBL/GenBank/DDBJ whole genome shotgun (WGS) entry which is preliminary data.</text>
</comment>